<keyword evidence="3" id="KW-1185">Reference proteome</keyword>
<evidence type="ECO:0000313" key="3">
    <source>
        <dbReference type="Proteomes" id="UP000540423"/>
    </source>
</evidence>
<evidence type="ECO:0000259" key="1">
    <source>
        <dbReference type="Pfam" id="PF13340"/>
    </source>
</evidence>
<feature type="domain" description="Insertion element IS402-like" evidence="1">
    <location>
        <begin position="11"/>
        <end position="87"/>
    </location>
</feature>
<gene>
    <name evidence="2" type="ORF">HNQ79_006649</name>
</gene>
<dbReference type="PANTHER" id="PTHR46637">
    <property type="entry name" value="TIS1421-TRANSPOSASE PROTEIN A"/>
    <property type="match status" value="1"/>
</dbReference>
<comment type="caution">
    <text evidence="2">The sequence shown here is derived from an EMBL/GenBank/DDBJ whole genome shotgun (WGS) entry which is preliminary data.</text>
</comment>
<dbReference type="InterPro" id="IPR052909">
    <property type="entry name" value="Transposase_6_like"/>
</dbReference>
<name>A0A7X0HM11_9ACTN</name>
<dbReference type="EMBL" id="JACHEM010000040">
    <property type="protein sequence ID" value="MBB6440136.1"/>
    <property type="molecule type" value="Genomic_DNA"/>
</dbReference>
<dbReference type="Proteomes" id="UP000540423">
    <property type="component" value="Unassembled WGS sequence"/>
</dbReference>
<dbReference type="PANTHER" id="PTHR46637:SF1">
    <property type="entry name" value="BLL5188 PROTEIN"/>
    <property type="match status" value="1"/>
</dbReference>
<dbReference type="InterPro" id="IPR025161">
    <property type="entry name" value="IS402-like_dom"/>
</dbReference>
<organism evidence="2 3">
    <name type="scientific">Streptomyces candidus</name>
    <dbReference type="NCBI Taxonomy" id="67283"/>
    <lineage>
        <taxon>Bacteria</taxon>
        <taxon>Bacillati</taxon>
        <taxon>Actinomycetota</taxon>
        <taxon>Actinomycetes</taxon>
        <taxon>Kitasatosporales</taxon>
        <taxon>Streptomycetaceae</taxon>
        <taxon>Streptomyces</taxon>
    </lineage>
</organism>
<dbReference type="Pfam" id="PF13340">
    <property type="entry name" value="DUF4096"/>
    <property type="match status" value="1"/>
</dbReference>
<evidence type="ECO:0000313" key="2">
    <source>
        <dbReference type="EMBL" id="MBB6440136.1"/>
    </source>
</evidence>
<reference evidence="2 3" key="1">
    <citation type="submission" date="2020-08" db="EMBL/GenBank/DDBJ databases">
        <title>Genomic Encyclopedia of Type Strains, Phase IV (KMG-IV): sequencing the most valuable type-strain genomes for metagenomic binning, comparative biology and taxonomic classification.</title>
        <authorList>
            <person name="Goeker M."/>
        </authorList>
    </citation>
    <scope>NUCLEOTIDE SEQUENCE [LARGE SCALE GENOMIC DNA]</scope>
    <source>
        <strain evidence="2 3">DSM 40141</strain>
    </source>
</reference>
<dbReference type="AlphaFoldDB" id="A0A7X0HM11"/>
<sequence length="119" mass="13008">MGADLSQRLVPDGLWELAAPLLPPFKSRPQGGGTAPRDERAVFTAVVYVLTSGCAWQHLPETFGVSPATAHRRFTVWTRAGLWRRLHRAVLDELGARGELNWASAIVDAASVRAKRGVH</sequence>
<protein>
    <submittedName>
        <fullName evidence="2">Transposase</fullName>
    </submittedName>
</protein>
<proteinExistence type="predicted"/>
<accession>A0A7X0HM11</accession>